<keyword evidence="14" id="KW-0175">Coiled coil</keyword>
<dbReference type="EMBL" id="CP072133">
    <property type="protein sequence ID" value="QTH72443.1"/>
    <property type="molecule type" value="Genomic_DNA"/>
</dbReference>
<proteinExistence type="predicted"/>
<dbReference type="Pfam" id="PF02518">
    <property type="entry name" value="HATPase_c"/>
    <property type="match status" value="1"/>
</dbReference>
<dbReference type="InterPro" id="IPR003594">
    <property type="entry name" value="HATPase_dom"/>
</dbReference>
<evidence type="ECO:0000256" key="13">
    <source>
        <dbReference type="ARBA" id="ARBA00023136"/>
    </source>
</evidence>
<dbReference type="Gene3D" id="3.30.565.10">
    <property type="entry name" value="Histidine kinase-like ATPase, C-terminal domain"/>
    <property type="match status" value="1"/>
</dbReference>
<dbReference type="InterPro" id="IPR036890">
    <property type="entry name" value="HATPase_C_sf"/>
</dbReference>
<protein>
    <recommendedName>
        <fullName evidence="3">histidine kinase</fullName>
        <ecNumber evidence="3">2.7.13.3</ecNumber>
    </recommendedName>
</protein>
<keyword evidence="9" id="KW-0418">Kinase</keyword>
<evidence type="ECO:0000256" key="14">
    <source>
        <dbReference type="SAM" id="Coils"/>
    </source>
</evidence>
<dbReference type="PROSITE" id="PS50109">
    <property type="entry name" value="HIS_KIN"/>
    <property type="match status" value="1"/>
</dbReference>
<accession>A0A975HLU0</accession>
<dbReference type="PRINTS" id="PR00344">
    <property type="entry name" value="BCTRLSENSOR"/>
</dbReference>
<name>A0A975HLU0_9GAMM</name>
<feature type="domain" description="HAMP" evidence="16">
    <location>
        <begin position="147"/>
        <end position="201"/>
    </location>
</feature>
<keyword evidence="11" id="KW-1133">Transmembrane helix</keyword>
<evidence type="ECO:0000259" key="16">
    <source>
        <dbReference type="PROSITE" id="PS50885"/>
    </source>
</evidence>
<feature type="coiled-coil region" evidence="14">
    <location>
        <begin position="13"/>
        <end position="40"/>
    </location>
</feature>
<dbReference type="Gene3D" id="1.10.287.130">
    <property type="match status" value="1"/>
</dbReference>
<dbReference type="GO" id="GO:0005886">
    <property type="term" value="C:plasma membrane"/>
    <property type="evidence" value="ECO:0007669"/>
    <property type="project" value="UniProtKB-SubCell"/>
</dbReference>
<feature type="domain" description="Histidine kinase" evidence="15">
    <location>
        <begin position="209"/>
        <end position="421"/>
    </location>
</feature>
<evidence type="ECO:0000259" key="15">
    <source>
        <dbReference type="PROSITE" id="PS50109"/>
    </source>
</evidence>
<keyword evidence="6" id="KW-0808">Transferase</keyword>
<evidence type="ECO:0000256" key="9">
    <source>
        <dbReference type="ARBA" id="ARBA00022777"/>
    </source>
</evidence>
<dbReference type="InterPro" id="IPR003661">
    <property type="entry name" value="HisK_dim/P_dom"/>
</dbReference>
<dbReference type="SUPFAM" id="SSF55874">
    <property type="entry name" value="ATPase domain of HSP90 chaperone/DNA topoisomerase II/histidine kinase"/>
    <property type="match status" value="1"/>
</dbReference>
<evidence type="ECO:0000256" key="6">
    <source>
        <dbReference type="ARBA" id="ARBA00022679"/>
    </source>
</evidence>
<evidence type="ECO:0000256" key="5">
    <source>
        <dbReference type="ARBA" id="ARBA00022553"/>
    </source>
</evidence>
<dbReference type="Pfam" id="PF00512">
    <property type="entry name" value="HisKA"/>
    <property type="match status" value="1"/>
</dbReference>
<dbReference type="InterPro" id="IPR004358">
    <property type="entry name" value="Sig_transdc_His_kin-like_C"/>
</dbReference>
<reference evidence="17" key="1">
    <citation type="submission" date="2021-03" db="EMBL/GenBank/DDBJ databases">
        <title>Complete Genome of Pseudoalteromonas xiamenensis STKMTI.2, a new potential marine bacterium producing anti-Vibrio compounds.</title>
        <authorList>
            <person name="Handayani D.P."/>
            <person name="Isnansetyo A."/>
            <person name="Istiqomah I."/>
            <person name="Jumina J."/>
        </authorList>
    </citation>
    <scope>NUCLEOTIDE SEQUENCE</scope>
    <source>
        <strain evidence="17">STKMTI.2</strain>
    </source>
</reference>
<dbReference type="AlphaFoldDB" id="A0A975HLU0"/>
<organism evidence="17 18">
    <name type="scientific">Pseudoalteromonas xiamenensis</name>
    <dbReference type="NCBI Taxonomy" id="882626"/>
    <lineage>
        <taxon>Bacteria</taxon>
        <taxon>Pseudomonadati</taxon>
        <taxon>Pseudomonadota</taxon>
        <taxon>Gammaproteobacteria</taxon>
        <taxon>Alteromonadales</taxon>
        <taxon>Pseudoalteromonadaceae</taxon>
        <taxon>Pseudoalteromonas</taxon>
    </lineage>
</organism>
<dbReference type="Pfam" id="PF00672">
    <property type="entry name" value="HAMP"/>
    <property type="match status" value="1"/>
</dbReference>
<dbReference type="SUPFAM" id="SSF47384">
    <property type="entry name" value="Homodimeric domain of signal transducing histidine kinase"/>
    <property type="match status" value="1"/>
</dbReference>
<keyword evidence="18" id="KW-1185">Reference proteome</keyword>
<dbReference type="InterPro" id="IPR003660">
    <property type="entry name" value="HAMP_dom"/>
</dbReference>
<dbReference type="InterPro" id="IPR036097">
    <property type="entry name" value="HisK_dim/P_sf"/>
</dbReference>
<sequence>MSLRTRPLPPHIVDNLEHLAKNMERKADGSEEKLAKLLETTSYAKHRWLYLSHPDIDKSLSSRPNVQRLDLSQLYYDTPAEPILYVTERFSAQGPAAIHVGETTYQLYQIMPHREPPFWIRMRIMPWWEKLIAILLPSVLFSWWFSLRLTKPIQVLTVAAKEFARGKLSARVRHKSRPQFELAQLSNEFNDMAQRIEDSMTTQKRLLGDVSHELRSPLTRLLLACGLLESGLNEQQTKYLQRIVKEANSLEEMLQNVLTLSRLEGQNQMLEFSVQSLRSVLHDVLADASFEAQSANKTLSVNCPESLEVNCDSILFSSAVENIIRNAIKYANHQIEFTAITQNENLVIMITDDGPGASEEVLQKLCEPFYRTSESRSRDSGGIGLGLAIAHRAVLAHKGELILSQANPHGLTATITVPLNSKYIDKTT</sequence>
<dbReference type="GO" id="GO:0000155">
    <property type="term" value="F:phosphorelay sensor kinase activity"/>
    <property type="evidence" value="ECO:0007669"/>
    <property type="project" value="InterPro"/>
</dbReference>
<keyword evidence="12" id="KW-0902">Two-component regulatory system</keyword>
<keyword evidence="10" id="KW-0067">ATP-binding</keyword>
<dbReference type="CDD" id="cd06225">
    <property type="entry name" value="HAMP"/>
    <property type="match status" value="1"/>
</dbReference>
<dbReference type="SMART" id="SM00387">
    <property type="entry name" value="HATPase_c"/>
    <property type="match status" value="1"/>
</dbReference>
<comment type="subcellular location">
    <subcellularLocation>
        <location evidence="2">Cell membrane</location>
        <topology evidence="2">Multi-pass membrane protein</topology>
    </subcellularLocation>
</comment>
<dbReference type="CDD" id="cd00082">
    <property type="entry name" value="HisKA"/>
    <property type="match status" value="1"/>
</dbReference>
<dbReference type="InterPro" id="IPR005467">
    <property type="entry name" value="His_kinase_dom"/>
</dbReference>
<evidence type="ECO:0000313" key="17">
    <source>
        <dbReference type="EMBL" id="QTH72443.1"/>
    </source>
</evidence>
<dbReference type="PANTHER" id="PTHR45528">
    <property type="entry name" value="SENSOR HISTIDINE KINASE CPXA"/>
    <property type="match status" value="1"/>
</dbReference>
<evidence type="ECO:0000256" key="11">
    <source>
        <dbReference type="ARBA" id="ARBA00022989"/>
    </source>
</evidence>
<evidence type="ECO:0000256" key="7">
    <source>
        <dbReference type="ARBA" id="ARBA00022692"/>
    </source>
</evidence>
<evidence type="ECO:0000256" key="4">
    <source>
        <dbReference type="ARBA" id="ARBA00022475"/>
    </source>
</evidence>
<dbReference type="Gene3D" id="6.10.340.10">
    <property type="match status" value="1"/>
</dbReference>
<keyword evidence="4" id="KW-1003">Cell membrane</keyword>
<keyword evidence="8" id="KW-0547">Nucleotide-binding</keyword>
<evidence type="ECO:0000256" key="1">
    <source>
        <dbReference type="ARBA" id="ARBA00000085"/>
    </source>
</evidence>
<evidence type="ECO:0000256" key="3">
    <source>
        <dbReference type="ARBA" id="ARBA00012438"/>
    </source>
</evidence>
<evidence type="ECO:0000256" key="8">
    <source>
        <dbReference type="ARBA" id="ARBA00022741"/>
    </source>
</evidence>
<dbReference type="SUPFAM" id="SSF158472">
    <property type="entry name" value="HAMP domain-like"/>
    <property type="match status" value="1"/>
</dbReference>
<dbReference type="EC" id="2.7.13.3" evidence="3"/>
<keyword evidence="13" id="KW-0472">Membrane</keyword>
<comment type="catalytic activity">
    <reaction evidence="1">
        <text>ATP + protein L-histidine = ADP + protein N-phospho-L-histidine.</text>
        <dbReference type="EC" id="2.7.13.3"/>
    </reaction>
</comment>
<gene>
    <name evidence="17" type="ORF">J5O05_06345</name>
</gene>
<dbReference type="RefSeq" id="WP_208844067.1">
    <property type="nucleotide sequence ID" value="NZ_CP072133.1"/>
</dbReference>
<keyword evidence="5" id="KW-0597">Phosphoprotein</keyword>
<dbReference type="GO" id="GO:0005524">
    <property type="term" value="F:ATP binding"/>
    <property type="evidence" value="ECO:0007669"/>
    <property type="project" value="UniProtKB-KW"/>
</dbReference>
<dbReference type="SMART" id="SM00388">
    <property type="entry name" value="HisKA"/>
    <property type="match status" value="1"/>
</dbReference>
<evidence type="ECO:0000256" key="2">
    <source>
        <dbReference type="ARBA" id="ARBA00004651"/>
    </source>
</evidence>
<dbReference type="PROSITE" id="PS50885">
    <property type="entry name" value="HAMP"/>
    <property type="match status" value="1"/>
</dbReference>
<keyword evidence="7" id="KW-0812">Transmembrane</keyword>
<evidence type="ECO:0000256" key="10">
    <source>
        <dbReference type="ARBA" id="ARBA00022840"/>
    </source>
</evidence>
<dbReference type="SMART" id="SM00304">
    <property type="entry name" value="HAMP"/>
    <property type="match status" value="1"/>
</dbReference>
<dbReference type="InterPro" id="IPR050398">
    <property type="entry name" value="HssS/ArlS-like"/>
</dbReference>
<dbReference type="Proteomes" id="UP000664904">
    <property type="component" value="Chromosome"/>
</dbReference>
<dbReference type="PANTHER" id="PTHR45528:SF1">
    <property type="entry name" value="SENSOR HISTIDINE KINASE CPXA"/>
    <property type="match status" value="1"/>
</dbReference>
<dbReference type="KEGG" id="pxi:J5O05_06345"/>
<evidence type="ECO:0000313" key="18">
    <source>
        <dbReference type="Proteomes" id="UP000664904"/>
    </source>
</evidence>
<evidence type="ECO:0000256" key="12">
    <source>
        <dbReference type="ARBA" id="ARBA00023012"/>
    </source>
</evidence>